<reference evidence="7" key="1">
    <citation type="submission" date="2022-07" db="EMBL/GenBank/DDBJ databases">
        <title>Draft genome sequence of Zalerion maritima ATCC 34329, a (micro)plastics degrading marine fungus.</title>
        <authorList>
            <person name="Paco A."/>
            <person name="Goncalves M.F.M."/>
            <person name="Rocha-Santos T.A.P."/>
            <person name="Alves A."/>
        </authorList>
    </citation>
    <scope>NUCLEOTIDE SEQUENCE</scope>
    <source>
        <strain evidence="7">ATCC 34329</strain>
    </source>
</reference>
<feature type="region of interest" description="Disordered" evidence="6">
    <location>
        <begin position="603"/>
        <end position="630"/>
    </location>
</feature>
<dbReference type="GO" id="GO:0003713">
    <property type="term" value="F:transcription coactivator activity"/>
    <property type="evidence" value="ECO:0007669"/>
    <property type="project" value="TreeGrafter"/>
</dbReference>
<evidence type="ECO:0000256" key="4">
    <source>
        <dbReference type="ARBA" id="ARBA00023163"/>
    </source>
</evidence>
<keyword evidence="8" id="KW-1185">Reference proteome</keyword>
<dbReference type="AlphaFoldDB" id="A0AAD5RTA7"/>
<evidence type="ECO:0000313" key="8">
    <source>
        <dbReference type="Proteomes" id="UP001201980"/>
    </source>
</evidence>
<organism evidence="7 8">
    <name type="scientific">Zalerion maritima</name>
    <dbReference type="NCBI Taxonomy" id="339359"/>
    <lineage>
        <taxon>Eukaryota</taxon>
        <taxon>Fungi</taxon>
        <taxon>Dikarya</taxon>
        <taxon>Ascomycota</taxon>
        <taxon>Pezizomycotina</taxon>
        <taxon>Sordariomycetes</taxon>
        <taxon>Lulworthiomycetidae</taxon>
        <taxon>Lulworthiales</taxon>
        <taxon>Lulworthiaceae</taxon>
        <taxon>Zalerion</taxon>
    </lineage>
</organism>
<gene>
    <name evidence="7" type="ORF">MKZ38_000025</name>
</gene>
<evidence type="ECO:0000313" key="7">
    <source>
        <dbReference type="EMBL" id="KAJ2902831.1"/>
    </source>
</evidence>
<dbReference type="Pfam" id="PF10198">
    <property type="entry name" value="Ada3"/>
    <property type="match status" value="1"/>
</dbReference>
<dbReference type="GO" id="GO:0005634">
    <property type="term" value="C:nucleus"/>
    <property type="evidence" value="ECO:0007669"/>
    <property type="project" value="UniProtKB-SubCell"/>
</dbReference>
<keyword evidence="5" id="KW-0539">Nucleus</keyword>
<feature type="compositionally biased region" description="Basic residues" evidence="6">
    <location>
        <begin position="198"/>
        <end position="212"/>
    </location>
</feature>
<dbReference type="Proteomes" id="UP001201980">
    <property type="component" value="Unassembled WGS sequence"/>
</dbReference>
<comment type="similarity">
    <text evidence="2">Belongs to the NGG1 family.</text>
</comment>
<feature type="region of interest" description="Disordered" evidence="6">
    <location>
        <begin position="1"/>
        <end position="43"/>
    </location>
</feature>
<feature type="compositionally biased region" description="Basic and acidic residues" evidence="6">
    <location>
        <begin position="689"/>
        <end position="700"/>
    </location>
</feature>
<dbReference type="EMBL" id="JAKWBI020000100">
    <property type="protein sequence ID" value="KAJ2902831.1"/>
    <property type="molecule type" value="Genomic_DNA"/>
</dbReference>
<dbReference type="PANTHER" id="PTHR13556">
    <property type="entry name" value="TRANSCRIPTIONAL ADAPTER 3-RELATED"/>
    <property type="match status" value="1"/>
</dbReference>
<sequence>MPPPGTKGMGKKGAGAISRQRSRNTTPISLPPPSSAKLPPTEEVDTEYLQVAAKLHLFRPITYDDLVDSTPASAPIPDSRTLDAVITRLKEFGELIEKRSLFSDFAMRAIAQARSQELQHSSAHMESGQKGALKKKRKATEQPAAALFFSLRQTRPSQQPFPAQPNSLSALQSFFHLAYSTSPADQVNWRLPLERSRSPHQHHLGKNPRKYGRTADAESSSSSLSPAGSPTTMNVDEKKAVEDDSESSSDEEGRPPERAKPASHTFGDDPSTFPDPTVYEIRDTTPRMTDDEKREIYSVARFPKSDLAELIAGEPPDKDFSNAKPSNQISFSTFSTYVEPFFRPFNDEDLAFLRERSDRVTPFTIPKRGKKHYLEVWAEEEGSMNIDSSPRGDKLPPNQPRGNIDHLDDDVAETDKLSVPPLLSRMLAAMRPEHRAVSADERPAMATNGVNGGEPSIVNGGDLDTAMADPPPLPLPAIEDPKSNLPPATYMPESSSENFKKGIPMRLEYANLDERLRMELQHVGFLSTEEDPPADYDAQYDDEVCARLRLLQEKLRQQVLVNGARKARLTELVKERMAFQEYTTILEDLDGQVQSAYLKRTRTIGKSKKKSRPGASAAATAAAAAQSTARPGIGDLTRTLMERRRKWIDVIGPVFDGETLTKVPRSNVKAEGGGVEPETAKETSIFGDDVMREWKNREQQAWDEEQEEE</sequence>
<proteinExistence type="inferred from homology"/>
<evidence type="ECO:0000256" key="3">
    <source>
        <dbReference type="ARBA" id="ARBA00023015"/>
    </source>
</evidence>
<name>A0AAD5RTA7_9PEZI</name>
<keyword evidence="3" id="KW-0805">Transcription regulation</keyword>
<evidence type="ECO:0000256" key="5">
    <source>
        <dbReference type="ARBA" id="ARBA00023242"/>
    </source>
</evidence>
<feature type="compositionally biased region" description="Basic and acidic residues" evidence="6">
    <location>
        <begin position="251"/>
        <end position="260"/>
    </location>
</feature>
<protein>
    <submittedName>
        <fullName evidence="7">Uncharacterized protein</fullName>
    </submittedName>
</protein>
<evidence type="ECO:0000256" key="2">
    <source>
        <dbReference type="ARBA" id="ARBA00005330"/>
    </source>
</evidence>
<keyword evidence="4" id="KW-0804">Transcription</keyword>
<dbReference type="GO" id="GO:0000124">
    <property type="term" value="C:SAGA complex"/>
    <property type="evidence" value="ECO:0007669"/>
    <property type="project" value="TreeGrafter"/>
</dbReference>
<evidence type="ECO:0000256" key="6">
    <source>
        <dbReference type="SAM" id="MobiDB-lite"/>
    </source>
</evidence>
<feature type="compositionally biased region" description="Basic and acidic residues" evidence="6">
    <location>
        <begin position="280"/>
        <end position="292"/>
    </location>
</feature>
<feature type="region of interest" description="Disordered" evidence="6">
    <location>
        <begin position="664"/>
        <end position="709"/>
    </location>
</feature>
<evidence type="ECO:0000256" key="1">
    <source>
        <dbReference type="ARBA" id="ARBA00004123"/>
    </source>
</evidence>
<feature type="compositionally biased region" description="Basic residues" evidence="6">
    <location>
        <begin position="603"/>
        <end position="612"/>
    </location>
</feature>
<feature type="region of interest" description="Disordered" evidence="6">
    <location>
        <begin position="381"/>
        <end position="407"/>
    </location>
</feature>
<dbReference type="GO" id="GO:0006357">
    <property type="term" value="P:regulation of transcription by RNA polymerase II"/>
    <property type="evidence" value="ECO:0007669"/>
    <property type="project" value="TreeGrafter"/>
</dbReference>
<feature type="compositionally biased region" description="Low complexity" evidence="6">
    <location>
        <begin position="615"/>
        <end position="629"/>
    </location>
</feature>
<dbReference type="InterPro" id="IPR019340">
    <property type="entry name" value="Histone_AcTrfase_su3"/>
</dbReference>
<accession>A0AAD5RTA7</accession>
<comment type="subcellular location">
    <subcellularLocation>
        <location evidence="1">Nucleus</location>
    </subcellularLocation>
</comment>
<feature type="region of interest" description="Disordered" evidence="6">
    <location>
        <begin position="118"/>
        <end position="137"/>
    </location>
</feature>
<dbReference type="PANTHER" id="PTHR13556:SF2">
    <property type="entry name" value="TRANSCRIPTIONAL ADAPTER 3"/>
    <property type="match status" value="1"/>
</dbReference>
<comment type="caution">
    <text evidence="7">The sequence shown here is derived from an EMBL/GenBank/DDBJ whole genome shotgun (WGS) entry which is preliminary data.</text>
</comment>
<feature type="region of interest" description="Disordered" evidence="6">
    <location>
        <begin position="195"/>
        <end position="292"/>
    </location>
</feature>